<gene>
    <name evidence="4" type="ORF">K458DRAFT_313196</name>
</gene>
<accession>A0A6G1INX5</accession>
<evidence type="ECO:0000256" key="3">
    <source>
        <dbReference type="SAM" id="MobiDB-lite"/>
    </source>
</evidence>
<dbReference type="PRINTS" id="PR00081">
    <property type="entry name" value="GDHRDH"/>
</dbReference>
<evidence type="ECO:0000256" key="2">
    <source>
        <dbReference type="ARBA" id="ARBA00023002"/>
    </source>
</evidence>
<dbReference type="PANTHER" id="PTHR43008">
    <property type="entry name" value="BENZIL REDUCTASE"/>
    <property type="match status" value="1"/>
</dbReference>
<evidence type="ECO:0000313" key="4">
    <source>
        <dbReference type="EMBL" id="KAF2679922.1"/>
    </source>
</evidence>
<dbReference type="AlphaFoldDB" id="A0A6G1INX5"/>
<dbReference type="OrthoDB" id="1933717at2759"/>
<protein>
    <submittedName>
        <fullName evidence="4">NAD(P)-binding protein</fullName>
    </submittedName>
</protein>
<keyword evidence="2" id="KW-0560">Oxidoreductase</keyword>
<sequence>MAPSLPPTYGHTFTPTTHSTIPPNLTPTAYKLPTPTIVAITGAGKGLGYHISLAYALAGCTGLSISSRTMSDLDNLETALLDINPKLAVLKTVCDTQDEGSVKALAEEVRRKWGRVDVVKDGGGSGPNLPVGLLEDSDWARVLDINLLGTWRISKAFLPLLIQSKDGPQTLICSTSLAAHSTSSHLCPIAYNISKLACNRLIEHIANDHGAEGVCAYALHPGAVLTPQTRGHRGEAWGELLSDDERLAGAMCVWLSGEKRAWLSGRYVSCNWDVGELEAKKTQIVQEDLLKFRMAV</sequence>
<dbReference type="GO" id="GO:0016616">
    <property type="term" value="F:oxidoreductase activity, acting on the CH-OH group of donors, NAD or NADP as acceptor"/>
    <property type="evidence" value="ECO:0007669"/>
    <property type="project" value="UniProtKB-ARBA"/>
</dbReference>
<dbReference type="Gene3D" id="3.40.50.720">
    <property type="entry name" value="NAD(P)-binding Rossmann-like Domain"/>
    <property type="match status" value="1"/>
</dbReference>
<dbReference type="CDD" id="cd05233">
    <property type="entry name" value="SDR_c"/>
    <property type="match status" value="1"/>
</dbReference>
<dbReference type="InterPro" id="IPR002347">
    <property type="entry name" value="SDR_fam"/>
</dbReference>
<feature type="region of interest" description="Disordered" evidence="3">
    <location>
        <begin position="1"/>
        <end position="20"/>
    </location>
</feature>
<dbReference type="EMBL" id="MU005600">
    <property type="protein sequence ID" value="KAF2679922.1"/>
    <property type="molecule type" value="Genomic_DNA"/>
</dbReference>
<dbReference type="InterPro" id="IPR036291">
    <property type="entry name" value="NAD(P)-bd_dom_sf"/>
</dbReference>
<name>A0A6G1INX5_9PLEO</name>
<reference evidence="4" key="1">
    <citation type="journal article" date="2020" name="Stud. Mycol.">
        <title>101 Dothideomycetes genomes: a test case for predicting lifestyles and emergence of pathogens.</title>
        <authorList>
            <person name="Haridas S."/>
            <person name="Albert R."/>
            <person name="Binder M."/>
            <person name="Bloem J."/>
            <person name="Labutti K."/>
            <person name="Salamov A."/>
            <person name="Andreopoulos B."/>
            <person name="Baker S."/>
            <person name="Barry K."/>
            <person name="Bills G."/>
            <person name="Bluhm B."/>
            <person name="Cannon C."/>
            <person name="Castanera R."/>
            <person name="Culley D."/>
            <person name="Daum C."/>
            <person name="Ezra D."/>
            <person name="Gonzalez J."/>
            <person name="Henrissat B."/>
            <person name="Kuo A."/>
            <person name="Liang C."/>
            <person name="Lipzen A."/>
            <person name="Lutzoni F."/>
            <person name="Magnuson J."/>
            <person name="Mondo S."/>
            <person name="Nolan M."/>
            <person name="Ohm R."/>
            <person name="Pangilinan J."/>
            <person name="Park H.-J."/>
            <person name="Ramirez L."/>
            <person name="Alfaro M."/>
            <person name="Sun H."/>
            <person name="Tritt A."/>
            <person name="Yoshinaga Y."/>
            <person name="Zwiers L.-H."/>
            <person name="Turgeon B."/>
            <person name="Goodwin S."/>
            <person name="Spatafora J."/>
            <person name="Crous P."/>
            <person name="Grigoriev I."/>
        </authorList>
    </citation>
    <scope>NUCLEOTIDE SEQUENCE</scope>
    <source>
        <strain evidence="4">CBS 122367</strain>
    </source>
</reference>
<evidence type="ECO:0000256" key="1">
    <source>
        <dbReference type="ARBA" id="ARBA00006484"/>
    </source>
</evidence>
<organism evidence="4 5">
    <name type="scientific">Lentithecium fluviatile CBS 122367</name>
    <dbReference type="NCBI Taxonomy" id="1168545"/>
    <lineage>
        <taxon>Eukaryota</taxon>
        <taxon>Fungi</taxon>
        <taxon>Dikarya</taxon>
        <taxon>Ascomycota</taxon>
        <taxon>Pezizomycotina</taxon>
        <taxon>Dothideomycetes</taxon>
        <taxon>Pleosporomycetidae</taxon>
        <taxon>Pleosporales</taxon>
        <taxon>Massarineae</taxon>
        <taxon>Lentitheciaceae</taxon>
        <taxon>Lentithecium</taxon>
    </lineage>
</organism>
<proteinExistence type="inferred from homology"/>
<evidence type="ECO:0000313" key="5">
    <source>
        <dbReference type="Proteomes" id="UP000799291"/>
    </source>
</evidence>
<dbReference type="SUPFAM" id="SSF51735">
    <property type="entry name" value="NAD(P)-binding Rossmann-fold domains"/>
    <property type="match status" value="1"/>
</dbReference>
<dbReference type="PANTHER" id="PTHR43008:SF7">
    <property type="entry name" value="SHORT CHAIN DEHYDROGENASE_REDUCTASE (AFU_ORTHOLOGUE AFUA_2G00830)"/>
    <property type="match status" value="1"/>
</dbReference>
<dbReference type="GO" id="GO:0050664">
    <property type="term" value="F:oxidoreductase activity, acting on NAD(P)H, oxygen as acceptor"/>
    <property type="evidence" value="ECO:0007669"/>
    <property type="project" value="TreeGrafter"/>
</dbReference>
<dbReference type="Pfam" id="PF00106">
    <property type="entry name" value="adh_short"/>
    <property type="match status" value="1"/>
</dbReference>
<keyword evidence="5" id="KW-1185">Reference proteome</keyword>
<feature type="compositionally biased region" description="Polar residues" evidence="3">
    <location>
        <begin position="11"/>
        <end position="20"/>
    </location>
</feature>
<dbReference type="Proteomes" id="UP000799291">
    <property type="component" value="Unassembled WGS sequence"/>
</dbReference>
<comment type="similarity">
    <text evidence="1">Belongs to the short-chain dehydrogenases/reductases (SDR) family.</text>
</comment>